<reference evidence="9 10" key="1">
    <citation type="submission" date="2011-11" db="EMBL/GenBank/DDBJ databases">
        <title>The Genome Sequence of Fusarium oxysporum PHW815.</title>
        <authorList>
            <consortium name="The Broad Institute Genome Sequencing Platform"/>
            <person name="Ma L.-J."/>
            <person name="Gale L.R."/>
            <person name="Schwartz D.C."/>
            <person name="Zhou S."/>
            <person name="Corby-Kistler H."/>
            <person name="Young S.K."/>
            <person name="Zeng Q."/>
            <person name="Gargeya S."/>
            <person name="Fitzgerald M."/>
            <person name="Haas B."/>
            <person name="Abouelleil A."/>
            <person name="Alvarado L."/>
            <person name="Arachchi H.M."/>
            <person name="Berlin A."/>
            <person name="Brown A."/>
            <person name="Chapman S.B."/>
            <person name="Chen Z."/>
            <person name="Dunbar C."/>
            <person name="Freedman E."/>
            <person name="Gearin G."/>
            <person name="Goldberg J."/>
            <person name="Griggs A."/>
            <person name="Gujja S."/>
            <person name="Heiman D."/>
            <person name="Howarth C."/>
            <person name="Larson L."/>
            <person name="Lui A."/>
            <person name="MacDonald P.J.P."/>
            <person name="Montmayeur A."/>
            <person name="Murphy C."/>
            <person name="Neiman D."/>
            <person name="Pearson M."/>
            <person name="Priest M."/>
            <person name="Roberts A."/>
            <person name="Saif S."/>
            <person name="Shea T."/>
            <person name="Shenoy N."/>
            <person name="Sisk P."/>
            <person name="Stolte C."/>
            <person name="Sykes S."/>
            <person name="Wortman J."/>
            <person name="Nusbaum C."/>
            <person name="Birren B."/>
        </authorList>
    </citation>
    <scope>NUCLEOTIDE SEQUENCE [LARGE SCALE GENOMIC DNA]</scope>
    <source>
        <strain evidence="9 10">54005</strain>
    </source>
</reference>
<dbReference type="PANTHER" id="PTHR10459:SF60">
    <property type="entry name" value="POLY [ADP-RIBOSE] POLYMERASE 2"/>
    <property type="match status" value="1"/>
</dbReference>
<dbReference type="Pfam" id="PF05406">
    <property type="entry name" value="WGR"/>
    <property type="match status" value="1"/>
</dbReference>
<evidence type="ECO:0000256" key="3">
    <source>
        <dbReference type="ARBA" id="ARBA00022679"/>
    </source>
</evidence>
<gene>
    <name evidence="9" type="ORF">FOQG_13392</name>
</gene>
<dbReference type="InterPro" id="IPR050800">
    <property type="entry name" value="ARTD/PARP"/>
</dbReference>
<feature type="compositionally biased region" description="Low complexity" evidence="6">
    <location>
        <begin position="194"/>
        <end position="204"/>
    </location>
</feature>
<evidence type="ECO:0000313" key="9">
    <source>
        <dbReference type="EMBL" id="EXK82255.1"/>
    </source>
</evidence>
<dbReference type="OrthoDB" id="2017365at2759"/>
<sequence>MPPRNKGVANPFAGCVITVCGRPGTIDGKRWYHQDFKTIIVKWGGRSVRNVTDATTHVVATKDSLCGDTAIMAAARRRENISLMKPEWLIHTESKKKKLNAKEYAWTDLEKLRVSQLKTQRAKTKTAKKIAEAEARVKDEPKEDGETLLKTSAKPKTAKPKAAEPKTAAQSTTAAKTKKTSAKPKTAKPKAAEPKTAAQSTTAAKTKKTSAKPKKTAPKPKAAEPKTAAQSTTAAKPKPAAKSETKPKKTSAKPKPAAKSETKPKKTPAKPKPAAKSETKPKKTPAKPKPAAKSETKAKAKPKKAPAEPKTSVEPLTEYDVWVDDSDLIYDAYLTQTSSVTNRDRVYCIQVMKDPESSTFKTRTKWGGVGKTPMYQVLGNGGHEEAVEIFKERFKSKTGLDWENRLADPIPENYTYDGATDHS</sequence>
<dbReference type="Pfam" id="PF00533">
    <property type="entry name" value="BRCT"/>
    <property type="match status" value="1"/>
</dbReference>
<dbReference type="Proteomes" id="UP000030663">
    <property type="component" value="Unassembled WGS sequence"/>
</dbReference>
<dbReference type="GO" id="GO:0003950">
    <property type="term" value="F:NAD+ poly-ADP-ribosyltransferase activity"/>
    <property type="evidence" value="ECO:0007669"/>
    <property type="project" value="UniProtKB-EC"/>
</dbReference>
<comment type="catalytic activity">
    <reaction evidence="5">
        <text>NAD(+) + (ADP-D-ribosyl)n-acceptor = nicotinamide + (ADP-D-ribosyl)n+1-acceptor + H(+).</text>
        <dbReference type="EC" id="2.4.2.30"/>
    </reaction>
</comment>
<dbReference type="PROSITE" id="PS50172">
    <property type="entry name" value="BRCT"/>
    <property type="match status" value="1"/>
</dbReference>
<keyword evidence="4" id="KW-0520">NAD</keyword>
<feature type="domain" description="WGR" evidence="8">
    <location>
        <begin position="318"/>
        <end position="414"/>
    </location>
</feature>
<feature type="compositionally biased region" description="Basic residues" evidence="6">
    <location>
        <begin position="176"/>
        <end position="188"/>
    </location>
</feature>
<organism evidence="9 10">
    <name type="scientific">Fusarium oxysporum f. sp. raphani 54005</name>
    <dbReference type="NCBI Taxonomy" id="1089458"/>
    <lineage>
        <taxon>Eukaryota</taxon>
        <taxon>Fungi</taxon>
        <taxon>Dikarya</taxon>
        <taxon>Ascomycota</taxon>
        <taxon>Pezizomycotina</taxon>
        <taxon>Sordariomycetes</taxon>
        <taxon>Hypocreomycetidae</taxon>
        <taxon>Hypocreales</taxon>
        <taxon>Nectriaceae</taxon>
        <taxon>Fusarium</taxon>
        <taxon>Fusarium oxysporum species complex</taxon>
    </lineage>
</organism>
<dbReference type="HOGENOM" id="CLU_042079_0_0_1"/>
<dbReference type="PROSITE" id="PS51977">
    <property type="entry name" value="WGR"/>
    <property type="match status" value="1"/>
</dbReference>
<dbReference type="InterPro" id="IPR001357">
    <property type="entry name" value="BRCT_dom"/>
</dbReference>
<dbReference type="AlphaFoldDB" id="X0BJD7"/>
<keyword evidence="2" id="KW-0328">Glycosyltransferase</keyword>
<dbReference type="GO" id="GO:0006302">
    <property type="term" value="P:double-strand break repair"/>
    <property type="evidence" value="ECO:0007669"/>
    <property type="project" value="TreeGrafter"/>
</dbReference>
<dbReference type="GO" id="GO:1990404">
    <property type="term" value="F:NAD+-protein mono-ADP-ribosyltransferase activity"/>
    <property type="evidence" value="ECO:0007669"/>
    <property type="project" value="TreeGrafter"/>
</dbReference>
<dbReference type="Gene3D" id="3.40.50.10190">
    <property type="entry name" value="BRCT domain"/>
    <property type="match status" value="1"/>
</dbReference>
<evidence type="ECO:0000259" key="7">
    <source>
        <dbReference type="PROSITE" id="PS50172"/>
    </source>
</evidence>
<dbReference type="GO" id="GO:0005730">
    <property type="term" value="C:nucleolus"/>
    <property type="evidence" value="ECO:0007669"/>
    <property type="project" value="TreeGrafter"/>
</dbReference>
<feature type="compositionally biased region" description="Low complexity" evidence="6">
    <location>
        <begin position="225"/>
        <end position="240"/>
    </location>
</feature>
<dbReference type="SUPFAM" id="SSF52113">
    <property type="entry name" value="BRCT domain"/>
    <property type="match status" value="1"/>
</dbReference>
<dbReference type="GO" id="GO:0070212">
    <property type="term" value="P:protein poly-ADP-ribosylation"/>
    <property type="evidence" value="ECO:0007669"/>
    <property type="project" value="TreeGrafter"/>
</dbReference>
<dbReference type="PANTHER" id="PTHR10459">
    <property type="entry name" value="DNA LIGASE"/>
    <property type="match status" value="1"/>
</dbReference>
<feature type="compositionally biased region" description="Low complexity" evidence="6">
    <location>
        <begin position="165"/>
        <end position="175"/>
    </location>
</feature>
<evidence type="ECO:0000256" key="1">
    <source>
        <dbReference type="ARBA" id="ARBA00012020"/>
    </source>
</evidence>
<keyword evidence="3" id="KW-0808">Transferase</keyword>
<protein>
    <recommendedName>
        <fullName evidence="1">NAD(+) ADP-ribosyltransferase</fullName>
        <ecNumber evidence="1">2.4.2.30</ecNumber>
    </recommendedName>
</protein>
<evidence type="ECO:0000256" key="2">
    <source>
        <dbReference type="ARBA" id="ARBA00022676"/>
    </source>
</evidence>
<evidence type="ECO:0000256" key="5">
    <source>
        <dbReference type="ARBA" id="ARBA00033987"/>
    </source>
</evidence>
<evidence type="ECO:0000259" key="8">
    <source>
        <dbReference type="PROSITE" id="PS51977"/>
    </source>
</evidence>
<dbReference type="SMART" id="SM00773">
    <property type="entry name" value="WGR"/>
    <property type="match status" value="1"/>
</dbReference>
<name>X0BJD7_FUSOX</name>
<proteinExistence type="predicted"/>
<feature type="compositionally biased region" description="Basic and acidic residues" evidence="6">
    <location>
        <begin position="129"/>
        <end position="147"/>
    </location>
</feature>
<dbReference type="CDD" id="cd00027">
    <property type="entry name" value="BRCT"/>
    <property type="match status" value="1"/>
</dbReference>
<feature type="compositionally biased region" description="Basic residues" evidence="6">
    <location>
        <begin position="205"/>
        <end position="218"/>
    </location>
</feature>
<evidence type="ECO:0000313" key="10">
    <source>
        <dbReference type="Proteomes" id="UP000030663"/>
    </source>
</evidence>
<accession>X0BJD7</accession>
<dbReference type="EMBL" id="JH658416">
    <property type="protein sequence ID" value="EXK82255.1"/>
    <property type="molecule type" value="Genomic_DNA"/>
</dbReference>
<dbReference type="InterPro" id="IPR036420">
    <property type="entry name" value="BRCT_dom_sf"/>
</dbReference>
<feature type="region of interest" description="Disordered" evidence="6">
    <location>
        <begin position="120"/>
        <end position="312"/>
    </location>
</feature>
<dbReference type="SUPFAM" id="SSF142921">
    <property type="entry name" value="WGR domain-like"/>
    <property type="match status" value="1"/>
</dbReference>
<dbReference type="EC" id="2.4.2.30" evidence="1"/>
<feature type="domain" description="BRCT" evidence="7">
    <location>
        <begin position="7"/>
        <end position="106"/>
    </location>
</feature>
<evidence type="ECO:0000256" key="4">
    <source>
        <dbReference type="ARBA" id="ARBA00023027"/>
    </source>
</evidence>
<keyword evidence="10" id="KW-1185">Reference proteome</keyword>
<dbReference type="InterPro" id="IPR008893">
    <property type="entry name" value="WGR_domain"/>
</dbReference>
<evidence type="ECO:0000256" key="6">
    <source>
        <dbReference type="SAM" id="MobiDB-lite"/>
    </source>
</evidence>
<dbReference type="InterPro" id="IPR036930">
    <property type="entry name" value="WGR_dom_sf"/>
</dbReference>